<keyword evidence="3" id="KW-0597">Phosphoprotein</keyword>
<feature type="transmembrane region" description="Helical" evidence="4">
    <location>
        <begin position="14"/>
        <end position="33"/>
    </location>
</feature>
<keyword evidence="4" id="KW-0472">Membrane</keyword>
<feature type="domain" description="Histidine kinase" evidence="5">
    <location>
        <begin position="382"/>
        <end position="628"/>
    </location>
</feature>
<sequence>MEIKRRNSLSFKQAMITILAVFIIGLVFSLYQITTDLKQEKKRIDQTVNQVLRLLEFPAAQAAFNLDNNLAKQVVQGLFEYAPIYQAELKDDLGGVLASAERAPASTRLRYLANLLVGSSKQYQWPLIWKERTKPVGMVTVLVDPYLVTKGFFDRAGLLLTFDIVSNLILALLLSVIFYFTLTKALIKTAASFAGINPADSADRKIRMPQGHRQDEIGQLVNTGNRVINEYRLHIRQQEESEAELNRLRNLFSNVVDSMPSALICVDVELKVIQWNHQASIISGCTAERAIGQHLTVVYPLLAQEVGSVRDAILKGTSAHDRRLISNEEEEARLYDLTIYPLTTNGIDGAVIRIDDVTERVRIEEMMIQSEKMLSIGGLAAGMAHEINNPLAGILQNIQVIENRIKVDLPANRDAAAACGTSIEAVTHYLTERKVYDIIGRIKESGKRAAKIVENMLNFSRKSNRKFEAQDMAELVEGCIELAANDYRADQNINFKQIKIIREYADSLPYVSCEKSQIQQVILNLLKNGAQAMASSRENQLPPQFIIRLQPESEFFRIEIEDNGPGVAPGLAKRIFEPFFTTKPIGVGTGLGLSVSYFIVTENYGGALSVETANSGGARFILRLPYKPSESCRV</sequence>
<evidence type="ECO:0000256" key="2">
    <source>
        <dbReference type="ARBA" id="ARBA00012438"/>
    </source>
</evidence>
<dbReference type="RefSeq" id="WP_144358287.1">
    <property type="nucleotide sequence ID" value="NZ_VMNH01000006.1"/>
</dbReference>
<dbReference type="GO" id="GO:0000155">
    <property type="term" value="F:phosphorelay sensor kinase activity"/>
    <property type="evidence" value="ECO:0007669"/>
    <property type="project" value="InterPro"/>
</dbReference>
<dbReference type="InterPro" id="IPR003594">
    <property type="entry name" value="HATPase_dom"/>
</dbReference>
<keyword evidence="4" id="KW-1133">Transmembrane helix</keyword>
<feature type="domain" description="PAS" evidence="6">
    <location>
        <begin position="248"/>
        <end position="305"/>
    </location>
</feature>
<proteinExistence type="predicted"/>
<dbReference type="Pfam" id="PF02518">
    <property type="entry name" value="HATPase_c"/>
    <property type="match status" value="1"/>
</dbReference>
<dbReference type="PROSITE" id="PS50112">
    <property type="entry name" value="PAS"/>
    <property type="match status" value="1"/>
</dbReference>
<evidence type="ECO:0000256" key="3">
    <source>
        <dbReference type="ARBA" id="ARBA00022553"/>
    </source>
</evidence>
<reference evidence="7 8" key="1">
    <citation type="submission" date="2019-07" db="EMBL/GenBank/DDBJ databases">
        <title>The pathways for chlorine oxyanion respiration interact through the shared metabolite chlorate.</title>
        <authorList>
            <person name="Barnum T.P."/>
            <person name="Cheng Y."/>
            <person name="Hill K.A."/>
            <person name="Lucas L.N."/>
            <person name="Carlson H.K."/>
            <person name="Coates J.D."/>
        </authorList>
    </citation>
    <scope>NUCLEOTIDE SEQUENCE [LARGE SCALE GENOMIC DNA]</scope>
    <source>
        <strain evidence="7 8">BK-1</strain>
    </source>
</reference>
<dbReference type="InterPro" id="IPR000014">
    <property type="entry name" value="PAS"/>
</dbReference>
<dbReference type="Pfam" id="PF08448">
    <property type="entry name" value="PAS_4"/>
    <property type="match status" value="1"/>
</dbReference>
<accession>A0A558DK39</accession>
<dbReference type="Pfam" id="PF00512">
    <property type="entry name" value="HisKA"/>
    <property type="match status" value="1"/>
</dbReference>
<dbReference type="Gene3D" id="3.30.450.20">
    <property type="entry name" value="PAS domain"/>
    <property type="match status" value="1"/>
</dbReference>
<comment type="caution">
    <text evidence="7">The sequence shown here is derived from an EMBL/GenBank/DDBJ whole genome shotgun (WGS) entry which is preliminary data.</text>
</comment>
<dbReference type="SUPFAM" id="SSF55785">
    <property type="entry name" value="PYP-like sensor domain (PAS domain)"/>
    <property type="match status" value="1"/>
</dbReference>
<dbReference type="PANTHER" id="PTHR43065:SF42">
    <property type="entry name" value="TWO-COMPONENT SENSOR PPRA"/>
    <property type="match status" value="1"/>
</dbReference>
<dbReference type="InterPro" id="IPR035965">
    <property type="entry name" value="PAS-like_dom_sf"/>
</dbReference>
<dbReference type="CDD" id="cd00082">
    <property type="entry name" value="HisKA"/>
    <property type="match status" value="1"/>
</dbReference>
<dbReference type="EC" id="2.7.13.3" evidence="2"/>
<gene>
    <name evidence="7" type="ORF">FHP88_06830</name>
</gene>
<dbReference type="InterPro" id="IPR013656">
    <property type="entry name" value="PAS_4"/>
</dbReference>
<dbReference type="Proteomes" id="UP000316649">
    <property type="component" value="Unassembled WGS sequence"/>
</dbReference>
<dbReference type="EMBL" id="VMNH01000006">
    <property type="protein sequence ID" value="TVO76271.1"/>
    <property type="molecule type" value="Genomic_DNA"/>
</dbReference>
<evidence type="ECO:0000313" key="7">
    <source>
        <dbReference type="EMBL" id="TVO76271.1"/>
    </source>
</evidence>
<dbReference type="InterPro" id="IPR005467">
    <property type="entry name" value="His_kinase_dom"/>
</dbReference>
<evidence type="ECO:0000256" key="1">
    <source>
        <dbReference type="ARBA" id="ARBA00000085"/>
    </source>
</evidence>
<dbReference type="InterPro" id="IPR003661">
    <property type="entry name" value="HisK_dim/P_dom"/>
</dbReference>
<dbReference type="InterPro" id="IPR036097">
    <property type="entry name" value="HisK_dim/P_sf"/>
</dbReference>
<comment type="catalytic activity">
    <reaction evidence="1">
        <text>ATP + protein L-histidine = ADP + protein N-phospho-L-histidine.</text>
        <dbReference type="EC" id="2.7.13.3"/>
    </reaction>
</comment>
<dbReference type="PANTHER" id="PTHR43065">
    <property type="entry name" value="SENSOR HISTIDINE KINASE"/>
    <property type="match status" value="1"/>
</dbReference>
<dbReference type="PRINTS" id="PR00344">
    <property type="entry name" value="BCTRLSENSOR"/>
</dbReference>
<dbReference type="SUPFAM" id="SSF47384">
    <property type="entry name" value="Homodimeric domain of signal transducing histidine kinase"/>
    <property type="match status" value="1"/>
</dbReference>
<dbReference type="OrthoDB" id="1931120at2"/>
<protein>
    <recommendedName>
        <fullName evidence="2">histidine kinase</fullName>
        <ecNumber evidence="2">2.7.13.3</ecNumber>
    </recommendedName>
</protein>
<dbReference type="SMART" id="SM00388">
    <property type="entry name" value="HisKA"/>
    <property type="match status" value="1"/>
</dbReference>
<dbReference type="InterPro" id="IPR004358">
    <property type="entry name" value="Sig_transdc_His_kin-like_C"/>
</dbReference>
<organism evidence="7 8">
    <name type="scientific">Sedimenticola selenatireducens</name>
    <dbReference type="NCBI Taxonomy" id="191960"/>
    <lineage>
        <taxon>Bacteria</taxon>
        <taxon>Pseudomonadati</taxon>
        <taxon>Pseudomonadota</taxon>
        <taxon>Gammaproteobacteria</taxon>
        <taxon>Chromatiales</taxon>
        <taxon>Sedimenticolaceae</taxon>
        <taxon>Sedimenticola</taxon>
    </lineage>
</organism>
<dbReference type="NCBIfam" id="TIGR00229">
    <property type="entry name" value="sensory_box"/>
    <property type="match status" value="1"/>
</dbReference>
<keyword evidence="8" id="KW-1185">Reference proteome</keyword>
<evidence type="ECO:0000313" key="8">
    <source>
        <dbReference type="Proteomes" id="UP000316649"/>
    </source>
</evidence>
<evidence type="ECO:0000256" key="4">
    <source>
        <dbReference type="SAM" id="Phobius"/>
    </source>
</evidence>
<dbReference type="SUPFAM" id="SSF55874">
    <property type="entry name" value="ATPase domain of HSP90 chaperone/DNA topoisomerase II/histidine kinase"/>
    <property type="match status" value="1"/>
</dbReference>
<feature type="transmembrane region" description="Helical" evidence="4">
    <location>
        <begin position="158"/>
        <end position="182"/>
    </location>
</feature>
<dbReference type="PROSITE" id="PS50109">
    <property type="entry name" value="HIS_KIN"/>
    <property type="match status" value="1"/>
</dbReference>
<evidence type="ECO:0000259" key="5">
    <source>
        <dbReference type="PROSITE" id="PS50109"/>
    </source>
</evidence>
<evidence type="ECO:0000259" key="6">
    <source>
        <dbReference type="PROSITE" id="PS50112"/>
    </source>
</evidence>
<dbReference type="Gene3D" id="3.30.565.10">
    <property type="entry name" value="Histidine kinase-like ATPase, C-terminal domain"/>
    <property type="match status" value="1"/>
</dbReference>
<keyword evidence="4" id="KW-0812">Transmembrane</keyword>
<dbReference type="AlphaFoldDB" id="A0A558DK39"/>
<dbReference type="Gene3D" id="1.10.287.130">
    <property type="match status" value="1"/>
</dbReference>
<name>A0A558DK39_9GAMM</name>
<dbReference type="SMART" id="SM00387">
    <property type="entry name" value="HATPase_c"/>
    <property type="match status" value="1"/>
</dbReference>
<dbReference type="InterPro" id="IPR036890">
    <property type="entry name" value="HATPase_C_sf"/>
</dbReference>